<name>A0ABW9GZL1_9FIRM</name>
<dbReference type="InterPro" id="IPR050574">
    <property type="entry name" value="HPF/YfiA_ribosome-assoc"/>
</dbReference>
<evidence type="ECO:0000313" key="5">
    <source>
        <dbReference type="EMBL" id="MFM9413747.1"/>
    </source>
</evidence>
<feature type="domain" description="Sigma 54 modulation/S30EA ribosomal protein C-terminal" evidence="4">
    <location>
        <begin position="131"/>
        <end position="184"/>
    </location>
</feature>
<keyword evidence="2" id="KW-0963">Cytoplasm</keyword>
<evidence type="ECO:0000259" key="4">
    <source>
        <dbReference type="Pfam" id="PF16321"/>
    </source>
</evidence>
<dbReference type="PANTHER" id="PTHR33231">
    <property type="entry name" value="30S RIBOSOMAL PROTEIN"/>
    <property type="match status" value="1"/>
</dbReference>
<dbReference type="InterPro" id="IPR038416">
    <property type="entry name" value="Ribosom_S30AE_C_sf"/>
</dbReference>
<comment type="similarity">
    <text evidence="2">Belongs to the HPF/YfiA ribosome-associated protein family. Long HPF subfamily.</text>
</comment>
<dbReference type="Gene3D" id="3.30.505.50">
    <property type="entry name" value="Sigma 54 modulation/S30EA ribosomal protein, C-terminal domain"/>
    <property type="match status" value="1"/>
</dbReference>
<dbReference type="InterPro" id="IPR036567">
    <property type="entry name" value="RHF-like"/>
</dbReference>
<dbReference type="Pfam" id="PF16321">
    <property type="entry name" value="Ribosom_S30AE_C"/>
    <property type="match status" value="1"/>
</dbReference>
<sequence>MRLTIKGRNVEVTDALRSYVEKRFSKLEKYFSNELEGHVTLLVEKGDQRAEATIPINRFILRAEESSADMYASIDQVVDKIERQVRKYKTRINRKAKQTEINIGELMRQEEADLKAAQADQAEADQEDIADKISKVKQFHVRMMDPEEAIMQMELLDHDFFIFLNAESDAIDVVYRRKGGTYGLLQPLMK</sequence>
<dbReference type="RefSeq" id="WP_408977363.1">
    <property type="nucleotide sequence ID" value="NZ_JBJUVG010000006.1"/>
</dbReference>
<dbReference type="CDD" id="cd00552">
    <property type="entry name" value="RaiA"/>
    <property type="match status" value="1"/>
</dbReference>
<keyword evidence="3" id="KW-0175">Coiled coil</keyword>
<dbReference type="Pfam" id="PF02482">
    <property type="entry name" value="Ribosomal_S30AE"/>
    <property type="match status" value="1"/>
</dbReference>
<proteinExistence type="inferred from homology"/>
<dbReference type="SUPFAM" id="SSF69754">
    <property type="entry name" value="Ribosome binding protein Y (YfiA homologue)"/>
    <property type="match status" value="1"/>
</dbReference>
<dbReference type="PANTHER" id="PTHR33231:SF1">
    <property type="entry name" value="30S RIBOSOMAL PROTEIN"/>
    <property type="match status" value="1"/>
</dbReference>
<protein>
    <recommendedName>
        <fullName evidence="2">Ribosome hibernation promoting factor</fullName>
        <shortName evidence="2">HPF</shortName>
    </recommendedName>
</protein>
<comment type="subunit">
    <text evidence="2">Interacts with 100S ribosomes.</text>
</comment>
<dbReference type="InterPro" id="IPR034694">
    <property type="entry name" value="HPF_long/plastid"/>
</dbReference>
<accession>A0ABW9GZL1</accession>
<dbReference type="Gene3D" id="3.30.160.100">
    <property type="entry name" value="Ribosome hibernation promotion factor-like"/>
    <property type="match status" value="1"/>
</dbReference>
<dbReference type="Proteomes" id="UP001631949">
    <property type="component" value="Unassembled WGS sequence"/>
</dbReference>
<evidence type="ECO:0000256" key="2">
    <source>
        <dbReference type="HAMAP-Rule" id="MF_00839"/>
    </source>
</evidence>
<dbReference type="InterPro" id="IPR032528">
    <property type="entry name" value="Ribosom_S30AE_C"/>
</dbReference>
<comment type="subcellular location">
    <subcellularLocation>
        <location evidence="2">Cytoplasm</location>
    </subcellularLocation>
</comment>
<dbReference type="HAMAP" id="MF_00839">
    <property type="entry name" value="HPF"/>
    <property type="match status" value="1"/>
</dbReference>
<dbReference type="NCBIfam" id="TIGR00741">
    <property type="entry name" value="yfiA"/>
    <property type="match status" value="1"/>
</dbReference>
<comment type="function">
    <text evidence="2">Required for dimerization of active 70S ribosomes into 100S ribosomes in stationary phase; 100S ribosomes are translationally inactive and sometimes present during exponential growth.</text>
</comment>
<organism evidence="5 6">
    <name type="scientific">Peptococcus simiae</name>
    <dbReference type="NCBI Taxonomy" id="1643805"/>
    <lineage>
        <taxon>Bacteria</taxon>
        <taxon>Bacillati</taxon>
        <taxon>Bacillota</taxon>
        <taxon>Clostridia</taxon>
        <taxon>Eubacteriales</taxon>
        <taxon>Peptococcaceae</taxon>
        <taxon>Peptococcus</taxon>
    </lineage>
</organism>
<reference evidence="5 6" key="1">
    <citation type="journal article" date="2016" name="Int. J. Syst. Evol. Microbiol.">
        <title>Peptococcus simiae sp. nov., isolated from rhesus macaque faeces and emended description of the genus Peptococcus.</title>
        <authorList>
            <person name="Shkoporov A.N."/>
            <person name="Efimov B.A."/>
            <person name="Kondova I."/>
            <person name="Ouwerling B."/>
            <person name="Chaplin A.V."/>
            <person name="Shcherbakova V.A."/>
            <person name="Langermans J.A.M."/>
        </authorList>
    </citation>
    <scope>NUCLEOTIDE SEQUENCE [LARGE SCALE GENOMIC DNA]</scope>
    <source>
        <strain evidence="5 6">M108</strain>
    </source>
</reference>
<evidence type="ECO:0000256" key="1">
    <source>
        <dbReference type="ARBA" id="ARBA00022845"/>
    </source>
</evidence>
<keyword evidence="6" id="KW-1185">Reference proteome</keyword>
<comment type="caution">
    <text evidence="5">The sequence shown here is derived from an EMBL/GenBank/DDBJ whole genome shotgun (WGS) entry which is preliminary data.</text>
</comment>
<evidence type="ECO:0000313" key="6">
    <source>
        <dbReference type="Proteomes" id="UP001631949"/>
    </source>
</evidence>
<keyword evidence="1 2" id="KW-0810">Translation regulation</keyword>
<evidence type="ECO:0000256" key="3">
    <source>
        <dbReference type="SAM" id="Coils"/>
    </source>
</evidence>
<gene>
    <name evidence="2 5" type="primary">hpf</name>
    <name evidence="5" type="ORF">ACKQTC_05155</name>
</gene>
<dbReference type="InterPro" id="IPR003489">
    <property type="entry name" value="RHF/RaiA"/>
</dbReference>
<feature type="coiled-coil region" evidence="3">
    <location>
        <begin position="78"/>
        <end position="127"/>
    </location>
</feature>
<dbReference type="EMBL" id="JBJUVG010000006">
    <property type="protein sequence ID" value="MFM9413747.1"/>
    <property type="molecule type" value="Genomic_DNA"/>
</dbReference>